<evidence type="ECO:0000313" key="3">
    <source>
        <dbReference type="EMBL" id="GCC44692.1"/>
    </source>
</evidence>
<dbReference type="Proteomes" id="UP000287033">
    <property type="component" value="Unassembled WGS sequence"/>
</dbReference>
<dbReference type="PANTHER" id="PTHR24020">
    <property type="entry name" value="COLLAGEN ALPHA"/>
    <property type="match status" value="1"/>
</dbReference>
<sequence length="142" mass="15257">RGEGRGSSGRSSTGSVALVSQSRPTLTTPSPIPPSALPPCSKEVFREERGARLDARWVMIVITDGESNDRTVTFREAIASADQKNIVRYAIGVGEAFDSELAVQELKVIASSPAQDYVFKVGNFTALSGLQSKLQQNIFAIE</sequence>
<dbReference type="EMBL" id="BEZZ01131196">
    <property type="protein sequence ID" value="GCC44692.1"/>
    <property type="molecule type" value="Genomic_DNA"/>
</dbReference>
<dbReference type="PANTHER" id="PTHR24020:SF87">
    <property type="entry name" value="COLLAGEN ALPHA-1(VI) CHAIN-LIKE"/>
    <property type="match status" value="1"/>
</dbReference>
<dbReference type="AlphaFoldDB" id="A0A401TPZ2"/>
<feature type="domain" description="VWFA" evidence="2">
    <location>
        <begin position="35"/>
        <end position="134"/>
    </location>
</feature>
<feature type="region of interest" description="Disordered" evidence="1">
    <location>
        <begin position="1"/>
        <end position="40"/>
    </location>
</feature>
<proteinExistence type="predicted"/>
<feature type="non-terminal residue" evidence="3">
    <location>
        <position position="142"/>
    </location>
</feature>
<evidence type="ECO:0000256" key="1">
    <source>
        <dbReference type="SAM" id="MobiDB-lite"/>
    </source>
</evidence>
<dbReference type="InterPro" id="IPR036465">
    <property type="entry name" value="vWFA_dom_sf"/>
</dbReference>
<reference evidence="3 4" key="1">
    <citation type="journal article" date="2018" name="Nat. Ecol. Evol.">
        <title>Shark genomes provide insights into elasmobranch evolution and the origin of vertebrates.</title>
        <authorList>
            <person name="Hara Y"/>
            <person name="Yamaguchi K"/>
            <person name="Onimaru K"/>
            <person name="Kadota M"/>
            <person name="Koyanagi M"/>
            <person name="Keeley SD"/>
            <person name="Tatsumi K"/>
            <person name="Tanaka K"/>
            <person name="Motone F"/>
            <person name="Kageyama Y"/>
            <person name="Nozu R"/>
            <person name="Adachi N"/>
            <person name="Nishimura O"/>
            <person name="Nakagawa R"/>
            <person name="Tanegashima C"/>
            <person name="Kiyatake I"/>
            <person name="Matsumoto R"/>
            <person name="Murakumo K"/>
            <person name="Nishida K"/>
            <person name="Terakita A"/>
            <person name="Kuratani S"/>
            <person name="Sato K"/>
            <person name="Hyodo S Kuraku.S."/>
        </authorList>
    </citation>
    <scope>NUCLEOTIDE SEQUENCE [LARGE SCALE GENOMIC DNA]</scope>
</reference>
<dbReference type="PROSITE" id="PS50234">
    <property type="entry name" value="VWFA"/>
    <property type="match status" value="1"/>
</dbReference>
<dbReference type="STRING" id="137246.A0A401TPZ2"/>
<gene>
    <name evidence="3" type="ORF">chiPu_0028419</name>
</gene>
<keyword evidence="4" id="KW-1185">Reference proteome</keyword>
<dbReference type="OMA" id="YKRIWIF"/>
<comment type="caution">
    <text evidence="3">The sequence shown here is derived from an EMBL/GenBank/DDBJ whole genome shotgun (WGS) entry which is preliminary data.</text>
</comment>
<accession>A0A401TPZ2</accession>
<dbReference type="InterPro" id="IPR002035">
    <property type="entry name" value="VWF_A"/>
</dbReference>
<organism evidence="3 4">
    <name type="scientific">Chiloscyllium punctatum</name>
    <name type="common">Brownbanded bambooshark</name>
    <name type="synonym">Hemiscyllium punctatum</name>
    <dbReference type="NCBI Taxonomy" id="137246"/>
    <lineage>
        <taxon>Eukaryota</taxon>
        <taxon>Metazoa</taxon>
        <taxon>Chordata</taxon>
        <taxon>Craniata</taxon>
        <taxon>Vertebrata</taxon>
        <taxon>Chondrichthyes</taxon>
        <taxon>Elasmobranchii</taxon>
        <taxon>Galeomorphii</taxon>
        <taxon>Galeoidea</taxon>
        <taxon>Orectolobiformes</taxon>
        <taxon>Hemiscylliidae</taxon>
        <taxon>Chiloscyllium</taxon>
    </lineage>
</organism>
<dbReference type="SUPFAM" id="SSF53300">
    <property type="entry name" value="vWA-like"/>
    <property type="match status" value="1"/>
</dbReference>
<name>A0A401TPZ2_CHIPU</name>
<feature type="non-terminal residue" evidence="3">
    <location>
        <position position="1"/>
    </location>
</feature>
<dbReference type="InterPro" id="IPR050525">
    <property type="entry name" value="ECM_Assembly_Org"/>
</dbReference>
<dbReference type="Pfam" id="PF00092">
    <property type="entry name" value="VWA"/>
    <property type="match status" value="1"/>
</dbReference>
<evidence type="ECO:0000259" key="2">
    <source>
        <dbReference type="PROSITE" id="PS50234"/>
    </source>
</evidence>
<dbReference type="OrthoDB" id="5317514at2759"/>
<dbReference type="Gene3D" id="3.40.50.410">
    <property type="entry name" value="von Willebrand factor, type A domain"/>
    <property type="match status" value="1"/>
</dbReference>
<evidence type="ECO:0000313" key="4">
    <source>
        <dbReference type="Proteomes" id="UP000287033"/>
    </source>
</evidence>
<protein>
    <recommendedName>
        <fullName evidence="2">VWFA domain-containing protein</fullName>
    </recommendedName>
</protein>